<name>A0A917E597_9SPHN</name>
<keyword evidence="2" id="KW-1185">Reference proteome</keyword>
<proteinExistence type="predicted"/>
<dbReference type="EMBL" id="BMJM01000002">
    <property type="protein sequence ID" value="GGE04419.1"/>
    <property type="molecule type" value="Genomic_DNA"/>
</dbReference>
<comment type="caution">
    <text evidence="1">The sequence shown here is derived from an EMBL/GenBank/DDBJ whole genome shotgun (WGS) entry which is preliminary data.</text>
</comment>
<reference evidence="1" key="2">
    <citation type="submission" date="2020-09" db="EMBL/GenBank/DDBJ databases">
        <authorList>
            <person name="Sun Q."/>
            <person name="Zhou Y."/>
        </authorList>
    </citation>
    <scope>NUCLEOTIDE SEQUENCE</scope>
    <source>
        <strain evidence="1">CGMCC 1.15519</strain>
    </source>
</reference>
<protein>
    <submittedName>
        <fullName evidence="1">Septum formation initiator</fullName>
    </submittedName>
</protein>
<gene>
    <name evidence="1" type="ORF">GCM10011529_08500</name>
</gene>
<dbReference type="RefSeq" id="WP_243450543.1">
    <property type="nucleotide sequence ID" value="NZ_BMJM01000002.1"/>
</dbReference>
<reference evidence="1" key="1">
    <citation type="journal article" date="2014" name="Int. J. Syst. Evol. Microbiol.">
        <title>Complete genome sequence of Corynebacterium casei LMG S-19264T (=DSM 44701T), isolated from a smear-ripened cheese.</title>
        <authorList>
            <consortium name="US DOE Joint Genome Institute (JGI-PGF)"/>
            <person name="Walter F."/>
            <person name="Albersmeier A."/>
            <person name="Kalinowski J."/>
            <person name="Ruckert C."/>
        </authorList>
    </citation>
    <scope>NUCLEOTIDE SEQUENCE</scope>
    <source>
        <strain evidence="1">CGMCC 1.15519</strain>
    </source>
</reference>
<sequence length="105" mass="11624">MENRASLMNYLRRAALPAICILLIGYFVSHAITGPTGVIAWKDYKAQRAALAKQAEQSADAKAALDRQVQLLDPRKVDPDLADELVRKNLNVVKPDEVIIPLDTK</sequence>
<dbReference type="Proteomes" id="UP000635071">
    <property type="component" value="Unassembled WGS sequence"/>
</dbReference>
<dbReference type="AlphaFoldDB" id="A0A917E597"/>
<dbReference type="InterPro" id="IPR007060">
    <property type="entry name" value="FtsL/DivIC"/>
</dbReference>
<accession>A0A917E597</accession>
<organism evidence="1 2">
    <name type="scientific">Sandarakinorhabdus glacialis</name>
    <dbReference type="NCBI Taxonomy" id="1614636"/>
    <lineage>
        <taxon>Bacteria</taxon>
        <taxon>Pseudomonadati</taxon>
        <taxon>Pseudomonadota</taxon>
        <taxon>Alphaproteobacteria</taxon>
        <taxon>Sphingomonadales</taxon>
        <taxon>Sphingosinicellaceae</taxon>
        <taxon>Sandarakinorhabdus</taxon>
    </lineage>
</organism>
<dbReference type="Pfam" id="PF04977">
    <property type="entry name" value="DivIC"/>
    <property type="match status" value="1"/>
</dbReference>
<evidence type="ECO:0000313" key="2">
    <source>
        <dbReference type="Proteomes" id="UP000635071"/>
    </source>
</evidence>
<evidence type="ECO:0000313" key="1">
    <source>
        <dbReference type="EMBL" id="GGE04419.1"/>
    </source>
</evidence>